<evidence type="ECO:0000256" key="13">
    <source>
        <dbReference type="ARBA" id="ARBA00060891"/>
    </source>
</evidence>
<dbReference type="Pfam" id="PF07992">
    <property type="entry name" value="Pyr_redox_2"/>
    <property type="match status" value="1"/>
</dbReference>
<dbReference type="GO" id="GO:0070224">
    <property type="term" value="F:sulfide:quinone oxidoreductase activity"/>
    <property type="evidence" value="ECO:0007669"/>
    <property type="project" value="TreeGrafter"/>
</dbReference>
<evidence type="ECO:0000256" key="16">
    <source>
        <dbReference type="ARBA" id="ARBA00082958"/>
    </source>
</evidence>
<evidence type="ECO:0000256" key="4">
    <source>
        <dbReference type="ARBA" id="ARBA00022719"/>
    </source>
</evidence>
<evidence type="ECO:0000256" key="15">
    <source>
        <dbReference type="ARBA" id="ARBA00070160"/>
    </source>
</evidence>
<keyword evidence="6" id="KW-0809">Transit peptide</keyword>
<dbReference type="GO" id="GO:0005739">
    <property type="term" value="C:mitochondrion"/>
    <property type="evidence" value="ECO:0007669"/>
    <property type="project" value="UniProtKB-SubCell"/>
</dbReference>
<dbReference type="AlphaFoldDB" id="A0A914BT87"/>
<comment type="function">
    <text evidence="12">Catalyzes the oxidation of hydrogen sulfide with the help of a quinone, such as ubiquinone-10, giving rise to thiosulfate and ultimately to sulfane (molecular sulfur) atoms. Requires an additional electron acceptor; can use sulfite, sulfide or cyanide (in vitro). It is believed the in vivo electron acceptor is glutathione.</text>
</comment>
<name>A0A914BT87_PATMI</name>
<dbReference type="OMA" id="WCEVDFL"/>
<dbReference type="PANTHER" id="PTHR10632:SF2">
    <property type="entry name" value="SULFIDE:QUINONE OXIDOREDUCTASE, MITOCHONDRIAL"/>
    <property type="match status" value="1"/>
</dbReference>
<comment type="cofactor">
    <cofactor evidence="1">
        <name>FAD</name>
        <dbReference type="ChEBI" id="CHEBI:57692"/>
    </cofactor>
</comment>
<keyword evidence="3" id="KW-0285">Flavoprotein</keyword>
<evidence type="ECO:0000313" key="19">
    <source>
        <dbReference type="Proteomes" id="UP000887568"/>
    </source>
</evidence>
<evidence type="ECO:0000256" key="9">
    <source>
        <dbReference type="ARBA" id="ARBA00051038"/>
    </source>
</evidence>
<evidence type="ECO:0000256" key="5">
    <source>
        <dbReference type="ARBA" id="ARBA00022827"/>
    </source>
</evidence>
<dbReference type="Proteomes" id="UP000887568">
    <property type="component" value="Unplaced"/>
</dbReference>
<comment type="catalytic activity">
    <reaction evidence="9">
        <text>ubiquinone-10 + hydrogen sulfide + sulfite + 2 H(+) = ubiquinol-10 + thiosulfate</text>
        <dbReference type="Rhea" id="RHEA:38359"/>
        <dbReference type="ChEBI" id="CHEBI:15378"/>
        <dbReference type="ChEBI" id="CHEBI:17359"/>
        <dbReference type="ChEBI" id="CHEBI:29919"/>
        <dbReference type="ChEBI" id="CHEBI:33542"/>
        <dbReference type="ChEBI" id="CHEBI:46245"/>
        <dbReference type="ChEBI" id="CHEBI:64183"/>
    </reaction>
    <physiologicalReaction direction="left-to-right" evidence="9">
        <dbReference type="Rhea" id="RHEA:38360"/>
    </physiologicalReaction>
</comment>
<dbReference type="InterPro" id="IPR023753">
    <property type="entry name" value="FAD/NAD-binding_dom"/>
</dbReference>
<sequence length="458" mass="50679">MTLNLCRAGSRVAHLKLSWILSRHMAPLTSSCHGRLASTEGSTPSPSMYKFVVVGGGSGGLAMASSLSRKHGKGQVAVIEPSEDHFYQPLWTLVGAGLKQKEQSRRPMKDVMPKACDWIKEKAVEFDPEHNSVKTSGGKVVQYDYLVVAMGIQLNFDQLKGLPEALENDPMVCCNYSYNTVDKTYKALQNFKSGNAIFTFPNTPVKCAGAPQKAVYLADDYFRQHNKRDRATITYWLPLPSIFSVAQYEAVFTDICKKRDIQVNLLHNLVEIKPESKEAVFAKLDTEPNEMITVPYEMLHVPPPMGPPDILKASPLAGPAGFLSVNKETGQHTKYPNVFGIGDCTDFPTAKTLAGVAQQTGPILQAISAVENGLTPVAKYDGYTSCPMVTSDRTAVLVEFDYNLEPLETFPFDQCKEQRSMYFMKAQLLPALYWHGVLKGLFHGPSTLRKLMHLGFSK</sequence>
<evidence type="ECO:0000259" key="17">
    <source>
        <dbReference type="Pfam" id="PF07992"/>
    </source>
</evidence>
<evidence type="ECO:0000256" key="3">
    <source>
        <dbReference type="ARBA" id="ARBA00022630"/>
    </source>
</evidence>
<dbReference type="EC" id="1.8.5.8" evidence="14"/>
<dbReference type="GO" id="GO:0071949">
    <property type="term" value="F:FAD binding"/>
    <property type="evidence" value="ECO:0007669"/>
    <property type="project" value="TreeGrafter"/>
</dbReference>
<evidence type="ECO:0000256" key="14">
    <source>
        <dbReference type="ARBA" id="ARBA00066447"/>
    </source>
</evidence>
<proteinExistence type="inferred from homology"/>
<dbReference type="SUPFAM" id="SSF51905">
    <property type="entry name" value="FAD/NAD(P)-binding domain"/>
    <property type="match status" value="2"/>
</dbReference>
<evidence type="ECO:0000256" key="1">
    <source>
        <dbReference type="ARBA" id="ARBA00001974"/>
    </source>
</evidence>
<protein>
    <recommendedName>
        <fullName evidence="15">Sulfide:quinone oxidoreductase, mitochondrial</fullName>
        <ecNumber evidence="14">1.8.5.8</ecNumber>
    </recommendedName>
    <alternativeName>
        <fullName evidence="16">Sulfide quinone oxidoreductase</fullName>
    </alternativeName>
</protein>
<evidence type="ECO:0000256" key="10">
    <source>
        <dbReference type="ARBA" id="ARBA00052810"/>
    </source>
</evidence>
<dbReference type="Gene3D" id="3.50.50.60">
    <property type="entry name" value="FAD/NAD(P)-binding domain"/>
    <property type="match status" value="2"/>
</dbReference>
<dbReference type="OrthoDB" id="5376590at2759"/>
<comment type="subcellular location">
    <subcellularLocation>
        <location evidence="2">Mitochondrion</location>
    </subcellularLocation>
</comment>
<comment type="similarity">
    <text evidence="13">Belongs to the SQRD family.</text>
</comment>
<organism evidence="18 19">
    <name type="scientific">Patiria miniata</name>
    <name type="common">Bat star</name>
    <name type="synonym">Asterina miniata</name>
    <dbReference type="NCBI Taxonomy" id="46514"/>
    <lineage>
        <taxon>Eukaryota</taxon>
        <taxon>Metazoa</taxon>
        <taxon>Echinodermata</taxon>
        <taxon>Eleutherozoa</taxon>
        <taxon>Asterozoa</taxon>
        <taxon>Asteroidea</taxon>
        <taxon>Valvatacea</taxon>
        <taxon>Valvatida</taxon>
        <taxon>Asterinidae</taxon>
        <taxon>Patiria</taxon>
    </lineage>
</organism>
<evidence type="ECO:0000256" key="12">
    <source>
        <dbReference type="ARBA" id="ARBA00059167"/>
    </source>
</evidence>
<dbReference type="GeneID" id="119746093"/>
<comment type="catalytic activity">
    <reaction evidence="11">
        <text>a quinone + hydrogen sulfide + glutathione + H(+) = S-sulfanylglutathione + a quinol</text>
        <dbReference type="Rhea" id="RHEA:55156"/>
        <dbReference type="ChEBI" id="CHEBI:15378"/>
        <dbReference type="ChEBI" id="CHEBI:24646"/>
        <dbReference type="ChEBI" id="CHEBI:29919"/>
        <dbReference type="ChEBI" id="CHEBI:57925"/>
        <dbReference type="ChEBI" id="CHEBI:58905"/>
        <dbReference type="ChEBI" id="CHEBI:132124"/>
        <dbReference type="EC" id="1.8.5.8"/>
    </reaction>
    <physiologicalReaction direction="left-to-right" evidence="11">
        <dbReference type="Rhea" id="RHEA:55157"/>
    </physiologicalReaction>
</comment>
<dbReference type="GO" id="GO:0048038">
    <property type="term" value="F:quinone binding"/>
    <property type="evidence" value="ECO:0007669"/>
    <property type="project" value="UniProtKB-KW"/>
</dbReference>
<keyword evidence="19" id="KW-1185">Reference proteome</keyword>
<evidence type="ECO:0000256" key="8">
    <source>
        <dbReference type="ARBA" id="ARBA00023128"/>
    </source>
</evidence>
<dbReference type="RefSeq" id="XP_038078811.1">
    <property type="nucleotide sequence ID" value="XM_038222883.1"/>
</dbReference>
<accession>A0A914BT87</accession>
<dbReference type="InterPro" id="IPR015904">
    <property type="entry name" value="Sulphide_quinone_reductase"/>
</dbReference>
<comment type="catalytic activity">
    <reaction evidence="10">
        <text>ubiquinone-10 + hydrogen sulfide + glutathione + H(+) = S-sulfanylglutathione + ubiquinol-10</text>
        <dbReference type="Rhea" id="RHEA:62608"/>
        <dbReference type="ChEBI" id="CHEBI:15378"/>
        <dbReference type="ChEBI" id="CHEBI:29919"/>
        <dbReference type="ChEBI" id="CHEBI:46245"/>
        <dbReference type="ChEBI" id="CHEBI:57925"/>
        <dbReference type="ChEBI" id="CHEBI:58905"/>
        <dbReference type="ChEBI" id="CHEBI:64183"/>
    </reaction>
    <physiologicalReaction direction="left-to-right" evidence="10">
        <dbReference type="Rhea" id="RHEA:62609"/>
    </physiologicalReaction>
</comment>
<feature type="domain" description="FAD/NAD(P)-binding" evidence="17">
    <location>
        <begin position="49"/>
        <end position="360"/>
    </location>
</feature>
<dbReference type="EnsemblMetazoa" id="XM_038222883.1">
    <property type="protein sequence ID" value="XP_038078811.1"/>
    <property type="gene ID" value="LOC119746093"/>
</dbReference>
<evidence type="ECO:0000256" key="11">
    <source>
        <dbReference type="ARBA" id="ARBA00052986"/>
    </source>
</evidence>
<evidence type="ECO:0000256" key="2">
    <source>
        <dbReference type="ARBA" id="ARBA00004173"/>
    </source>
</evidence>
<keyword evidence="4" id="KW-0874">Quinone</keyword>
<keyword evidence="7" id="KW-0560">Oxidoreductase</keyword>
<evidence type="ECO:0000256" key="7">
    <source>
        <dbReference type="ARBA" id="ARBA00023002"/>
    </source>
</evidence>
<dbReference type="PANTHER" id="PTHR10632">
    <property type="entry name" value="SULFIDE:QUINONE OXIDOREDUCTASE"/>
    <property type="match status" value="1"/>
</dbReference>
<dbReference type="GO" id="GO:0106436">
    <property type="term" value="F:glutathione-dependent sulfide quinone oxidoreductase activity"/>
    <property type="evidence" value="ECO:0007669"/>
    <property type="project" value="UniProtKB-EC"/>
</dbReference>
<keyword evidence="5" id="KW-0274">FAD</keyword>
<dbReference type="InterPro" id="IPR036188">
    <property type="entry name" value="FAD/NAD-bd_sf"/>
</dbReference>
<evidence type="ECO:0000313" key="18">
    <source>
        <dbReference type="EnsemblMetazoa" id="XP_038078811.1"/>
    </source>
</evidence>
<evidence type="ECO:0000256" key="6">
    <source>
        <dbReference type="ARBA" id="ARBA00022946"/>
    </source>
</evidence>
<dbReference type="GO" id="GO:0070221">
    <property type="term" value="P:sulfide oxidation, using sulfide:quinone oxidoreductase"/>
    <property type="evidence" value="ECO:0007669"/>
    <property type="project" value="TreeGrafter"/>
</dbReference>
<dbReference type="FunFam" id="3.50.50.60:FF:000034">
    <property type="entry name" value="sulfide:quinone oxidoreductase, mitochondrial"/>
    <property type="match status" value="1"/>
</dbReference>
<keyword evidence="8" id="KW-0496">Mitochondrion</keyword>
<reference evidence="18" key="1">
    <citation type="submission" date="2022-11" db="UniProtKB">
        <authorList>
            <consortium name="EnsemblMetazoa"/>
        </authorList>
    </citation>
    <scope>IDENTIFICATION</scope>
</reference>